<reference evidence="1 2" key="1">
    <citation type="journal article" date="2015" name="Genome Biol. Evol.">
        <title>Comparative Genomics of a Bacterivorous Green Alga Reveals Evolutionary Causalities and Consequences of Phago-Mixotrophic Mode of Nutrition.</title>
        <authorList>
            <person name="Burns J.A."/>
            <person name="Paasch A."/>
            <person name="Narechania A."/>
            <person name="Kim E."/>
        </authorList>
    </citation>
    <scope>NUCLEOTIDE SEQUENCE [LARGE SCALE GENOMIC DNA]</scope>
    <source>
        <strain evidence="1 2">PLY_AMNH</strain>
    </source>
</reference>
<protein>
    <submittedName>
        <fullName evidence="1">Uncharacterized protein</fullName>
    </submittedName>
</protein>
<comment type="caution">
    <text evidence="1">The sequence shown here is derived from an EMBL/GenBank/DDBJ whole genome shotgun (WGS) entry which is preliminary data.</text>
</comment>
<proteinExistence type="predicted"/>
<organism evidence="1 2">
    <name type="scientific">Cymbomonas tetramitiformis</name>
    <dbReference type="NCBI Taxonomy" id="36881"/>
    <lineage>
        <taxon>Eukaryota</taxon>
        <taxon>Viridiplantae</taxon>
        <taxon>Chlorophyta</taxon>
        <taxon>Pyramimonadophyceae</taxon>
        <taxon>Pyramimonadales</taxon>
        <taxon>Pyramimonadaceae</taxon>
        <taxon>Cymbomonas</taxon>
    </lineage>
</organism>
<keyword evidence="2" id="KW-1185">Reference proteome</keyword>
<sequence length="110" mass="13011">MYAFDSMNGRLKRWVKNNAYPVQSIMGGIGHTRIIRMMRGLAMHLRKEIGIVLPSMDRNDRDIRVTKRGSRHTFTIEERTQLEKWAWANTEEAISLKEEFVKFKKRNGKM</sequence>
<gene>
    <name evidence="1" type="ORF">CYMTET_36753</name>
</gene>
<dbReference type="AlphaFoldDB" id="A0AAE0F6X9"/>
<evidence type="ECO:0000313" key="2">
    <source>
        <dbReference type="Proteomes" id="UP001190700"/>
    </source>
</evidence>
<accession>A0AAE0F6X9</accession>
<evidence type="ECO:0000313" key="1">
    <source>
        <dbReference type="EMBL" id="KAK3254018.1"/>
    </source>
</evidence>
<name>A0AAE0F6X9_9CHLO</name>
<dbReference type="Proteomes" id="UP001190700">
    <property type="component" value="Unassembled WGS sequence"/>
</dbReference>
<dbReference type="EMBL" id="LGRX02024335">
    <property type="protein sequence ID" value="KAK3254018.1"/>
    <property type="molecule type" value="Genomic_DNA"/>
</dbReference>